<evidence type="ECO:0008006" key="3">
    <source>
        <dbReference type="Google" id="ProtNLM"/>
    </source>
</evidence>
<organism evidence="1 2">
    <name type="scientific">Candidatus Accumulibacter adjunctus</name>
    <dbReference type="NCBI Taxonomy" id="1454001"/>
    <lineage>
        <taxon>Bacteria</taxon>
        <taxon>Pseudomonadati</taxon>
        <taxon>Pseudomonadota</taxon>
        <taxon>Betaproteobacteria</taxon>
        <taxon>Candidatus Accumulibacter</taxon>
    </lineage>
</organism>
<sequence length="444" mass="47711">MNEDLQQLALLDALLGNWDGIHIRLGDPSPALQASLTALAGRLATAANADAVALILDELLDLLEGTPAYAFVRELIVRSQLALGKTRALGSAGAVCAPLASAEAAALAGDGSARLATAISAEAEPCAIEIHFATNRQLASAGEERFTADPAGQLAYGLARVTIPIDRHRLGHVEQRAWWNRLGDAKDKRRYVVLGEVEALSGDAFLSRLAAEPEAANSLLVFTHGYNVSFEEAARRAAQLAFDLRFRGRVVLFSWPSCGSLLGYGADEERALLSAHTFRGFLEALADGPWSQVHLLAHSMGNRVLLHGLAGDAWPNGKLAQVLFVAADVYVDLFRQQFPRIRDAGANYTSYASQRDRALFFSSLLHRGERVGAIDGTPFITEGLETIDATAVGTSLLGLGLGHSYFSDRRSLLTDIGILVGAGLPASQRGLAQSDRPRYWYFPR</sequence>
<accession>A0A011NWJ7</accession>
<dbReference type="AlphaFoldDB" id="A0A011NWJ7"/>
<dbReference type="Gene3D" id="3.40.50.1820">
    <property type="entry name" value="alpha/beta hydrolase"/>
    <property type="match status" value="1"/>
</dbReference>
<name>A0A011NWJ7_9PROT</name>
<dbReference type="EMBL" id="JFAX01000003">
    <property type="protein sequence ID" value="EXI68982.1"/>
    <property type="molecule type" value="Genomic_DNA"/>
</dbReference>
<dbReference type="InterPro" id="IPR010297">
    <property type="entry name" value="DUF900_hydrolase"/>
</dbReference>
<comment type="caution">
    <text evidence="1">The sequence shown here is derived from an EMBL/GenBank/DDBJ whole genome shotgun (WGS) entry which is preliminary data.</text>
</comment>
<dbReference type="Pfam" id="PF05990">
    <property type="entry name" value="DUF900"/>
    <property type="match status" value="1"/>
</dbReference>
<dbReference type="PANTHER" id="PTHR36513">
    <property type="entry name" value="ABC TRANSMEMBRANE TYPE-1 DOMAIN-CONTAINING PROTEIN"/>
    <property type="match status" value="1"/>
</dbReference>
<dbReference type="InterPro" id="IPR029058">
    <property type="entry name" value="AB_hydrolase_fold"/>
</dbReference>
<dbReference type="SUPFAM" id="SSF53474">
    <property type="entry name" value="alpha/beta-Hydrolases"/>
    <property type="match status" value="1"/>
</dbReference>
<gene>
    <name evidence="1" type="ORF">AW08_00808</name>
</gene>
<dbReference type="Proteomes" id="UP000020218">
    <property type="component" value="Unassembled WGS sequence"/>
</dbReference>
<protein>
    <recommendedName>
        <fullName evidence="3">Alpha/beta hydrolase</fullName>
    </recommendedName>
</protein>
<reference evidence="1" key="1">
    <citation type="submission" date="2014-02" db="EMBL/GenBank/DDBJ databases">
        <title>Expanding our view of genomic diversity in Candidatus Accumulibacter clades.</title>
        <authorList>
            <person name="Skennerton C.T."/>
            <person name="Barr J.J."/>
            <person name="Slater F.R."/>
            <person name="Bond P.L."/>
            <person name="Tyson G.W."/>
        </authorList>
    </citation>
    <scope>NUCLEOTIDE SEQUENCE [LARGE SCALE GENOMIC DNA]</scope>
</reference>
<keyword evidence="2" id="KW-1185">Reference proteome</keyword>
<proteinExistence type="predicted"/>
<dbReference type="PANTHER" id="PTHR36513:SF1">
    <property type="entry name" value="TRANSMEMBRANE PROTEIN"/>
    <property type="match status" value="1"/>
</dbReference>
<evidence type="ECO:0000313" key="1">
    <source>
        <dbReference type="EMBL" id="EXI68982.1"/>
    </source>
</evidence>
<dbReference type="STRING" id="1454001.AW08_00808"/>
<evidence type="ECO:0000313" key="2">
    <source>
        <dbReference type="Proteomes" id="UP000020218"/>
    </source>
</evidence>
<dbReference type="PATRIC" id="fig|1454001.3.peg.753"/>